<comment type="similarity">
    <text evidence="3">Belongs to the peptidase S54 family.</text>
</comment>
<evidence type="ECO:0000256" key="3">
    <source>
        <dbReference type="ARBA" id="ARBA00009045"/>
    </source>
</evidence>
<evidence type="ECO:0000259" key="10">
    <source>
        <dbReference type="Pfam" id="PF01694"/>
    </source>
</evidence>
<reference evidence="11" key="1">
    <citation type="journal article" date="2010" name="Science">
        <title>Plasticity of animal genome architecture unmasked by rapid evolution of a pelagic tunicate.</title>
        <authorList>
            <person name="Denoeud F."/>
            <person name="Henriet S."/>
            <person name="Mungpakdee S."/>
            <person name="Aury J.M."/>
            <person name="Da Silva C."/>
            <person name="Brinkmann H."/>
            <person name="Mikhaleva J."/>
            <person name="Olsen L.C."/>
            <person name="Jubin C."/>
            <person name="Canestro C."/>
            <person name="Bouquet J.M."/>
            <person name="Danks G."/>
            <person name="Poulain J."/>
            <person name="Campsteijn C."/>
            <person name="Adamski M."/>
            <person name="Cross I."/>
            <person name="Yadetie F."/>
            <person name="Muffato M."/>
            <person name="Louis A."/>
            <person name="Butcher S."/>
            <person name="Tsagkogeorga G."/>
            <person name="Konrad A."/>
            <person name="Singh S."/>
            <person name="Jensen M.F."/>
            <person name="Cong E.H."/>
            <person name="Eikeseth-Otteraa H."/>
            <person name="Noel B."/>
            <person name="Anthouard V."/>
            <person name="Porcel B.M."/>
            <person name="Kachouri-Lafond R."/>
            <person name="Nishino A."/>
            <person name="Ugolini M."/>
            <person name="Chourrout P."/>
            <person name="Nishida H."/>
            <person name="Aasland R."/>
            <person name="Huzurbazar S."/>
            <person name="Westhof E."/>
            <person name="Delsuc F."/>
            <person name="Lehrach H."/>
            <person name="Reinhardt R."/>
            <person name="Weissenbach J."/>
            <person name="Roy S.W."/>
            <person name="Artiguenave F."/>
            <person name="Postlethwait J.H."/>
            <person name="Manak J.R."/>
            <person name="Thompson E.M."/>
            <person name="Jaillon O."/>
            <person name="Du Pasquier L."/>
            <person name="Boudinot P."/>
            <person name="Liberles D.A."/>
            <person name="Volff J.N."/>
            <person name="Philippe H."/>
            <person name="Lenhard B."/>
            <person name="Roest Crollius H."/>
            <person name="Wincker P."/>
            <person name="Chourrout D."/>
        </authorList>
    </citation>
    <scope>NUCLEOTIDE SEQUENCE [LARGE SCALE GENOMIC DNA]</scope>
</reference>
<dbReference type="MEROPS" id="S54.002"/>
<dbReference type="Gene3D" id="1.20.1540.10">
    <property type="entry name" value="Rhomboid-like"/>
    <property type="match status" value="1"/>
</dbReference>
<comment type="subcellular location">
    <subcellularLocation>
        <location evidence="2">Membrane</location>
        <topology evidence="2">Multi-pass membrane protein</topology>
    </subcellularLocation>
</comment>
<dbReference type="EMBL" id="FN653066">
    <property type="protein sequence ID" value="CBY24996.1"/>
    <property type="molecule type" value="Genomic_DNA"/>
</dbReference>
<feature type="region of interest" description="Disordered" evidence="8">
    <location>
        <begin position="1"/>
        <end position="28"/>
    </location>
</feature>
<accession>E4XKS9</accession>
<dbReference type="Pfam" id="PF01694">
    <property type="entry name" value="Rhomboid"/>
    <property type="match status" value="1"/>
</dbReference>
<feature type="transmembrane region" description="Helical" evidence="9">
    <location>
        <begin position="136"/>
        <end position="156"/>
    </location>
</feature>
<dbReference type="InterPro" id="IPR051739">
    <property type="entry name" value="Rhomboid_IM_Serine_Proteases"/>
</dbReference>
<evidence type="ECO:0000256" key="2">
    <source>
        <dbReference type="ARBA" id="ARBA00004141"/>
    </source>
</evidence>
<dbReference type="SUPFAM" id="SSF144091">
    <property type="entry name" value="Rhomboid-like"/>
    <property type="match status" value="1"/>
</dbReference>
<dbReference type="EC" id="3.4.21.105" evidence="4"/>
<sequence length="222" mass="26002">MQLQEIQSERDPIRENAHDSGDEKSTIEEIRPRTRKQIFEQSVSRTAGRIVGMREQDYEYYFERYTCVPNCDEGTGSFPIFILGSSILQIAIFCQYYKDYSSFQELMRLKWTMIKSPLIFDPDARSEMWRFFTYQYLHAGLPHLLGNVIMQLLIGIPLEMVHGTMRVGIIYTVVFAAVTLVLIAWNCIYPELSIINEENQRKALNELRNLYDEKTELLFDGN</sequence>
<name>E4XKS9_OIKDI</name>
<dbReference type="AlphaFoldDB" id="E4XKS9"/>
<keyword evidence="12" id="KW-1185">Reference proteome</keyword>
<dbReference type="InParanoid" id="E4XKS9"/>
<evidence type="ECO:0000256" key="8">
    <source>
        <dbReference type="SAM" id="MobiDB-lite"/>
    </source>
</evidence>
<evidence type="ECO:0000313" key="11">
    <source>
        <dbReference type="EMBL" id="CBY24996.1"/>
    </source>
</evidence>
<dbReference type="GO" id="GO:0004252">
    <property type="term" value="F:serine-type endopeptidase activity"/>
    <property type="evidence" value="ECO:0007669"/>
    <property type="project" value="InterPro"/>
</dbReference>
<dbReference type="Proteomes" id="UP000001307">
    <property type="component" value="Unassembled WGS sequence"/>
</dbReference>
<keyword evidence="6 9" id="KW-1133">Transmembrane helix</keyword>
<dbReference type="InterPro" id="IPR022764">
    <property type="entry name" value="Peptidase_S54_rhomboid_dom"/>
</dbReference>
<evidence type="ECO:0000313" key="12">
    <source>
        <dbReference type="Proteomes" id="UP000001307"/>
    </source>
</evidence>
<feature type="domain" description="Peptidase S54 rhomboid" evidence="10">
    <location>
        <begin position="126"/>
        <end position="180"/>
    </location>
</feature>
<dbReference type="OrthoDB" id="418595at2759"/>
<comment type="catalytic activity">
    <reaction evidence="1">
        <text>Cleaves type-1 transmembrane domains using a catalytic dyad composed of serine and histidine that are contributed by different transmembrane domains.</text>
        <dbReference type="EC" id="3.4.21.105"/>
    </reaction>
</comment>
<dbReference type="GO" id="GO:0016020">
    <property type="term" value="C:membrane"/>
    <property type="evidence" value="ECO:0007669"/>
    <property type="project" value="UniProtKB-SubCell"/>
</dbReference>
<evidence type="ECO:0000256" key="5">
    <source>
        <dbReference type="ARBA" id="ARBA00022692"/>
    </source>
</evidence>
<organism evidence="11">
    <name type="scientific">Oikopleura dioica</name>
    <name type="common">Tunicate</name>
    <dbReference type="NCBI Taxonomy" id="34765"/>
    <lineage>
        <taxon>Eukaryota</taxon>
        <taxon>Metazoa</taxon>
        <taxon>Chordata</taxon>
        <taxon>Tunicata</taxon>
        <taxon>Appendicularia</taxon>
        <taxon>Copelata</taxon>
        <taxon>Oikopleuridae</taxon>
        <taxon>Oikopleura</taxon>
    </lineage>
</organism>
<feature type="compositionally biased region" description="Basic and acidic residues" evidence="8">
    <location>
        <begin position="7"/>
        <end position="28"/>
    </location>
</feature>
<evidence type="ECO:0000256" key="1">
    <source>
        <dbReference type="ARBA" id="ARBA00000156"/>
    </source>
</evidence>
<evidence type="ECO:0000256" key="6">
    <source>
        <dbReference type="ARBA" id="ARBA00022989"/>
    </source>
</evidence>
<feature type="transmembrane region" description="Helical" evidence="9">
    <location>
        <begin position="168"/>
        <end position="189"/>
    </location>
</feature>
<evidence type="ECO:0000256" key="9">
    <source>
        <dbReference type="SAM" id="Phobius"/>
    </source>
</evidence>
<dbReference type="PANTHER" id="PTHR45840">
    <property type="entry name" value="RHOMBOID-RELATED PROTEIN"/>
    <property type="match status" value="1"/>
</dbReference>
<dbReference type="InterPro" id="IPR035952">
    <property type="entry name" value="Rhomboid-like_sf"/>
</dbReference>
<evidence type="ECO:0000256" key="7">
    <source>
        <dbReference type="ARBA" id="ARBA00023136"/>
    </source>
</evidence>
<gene>
    <name evidence="11" type="ORF">GSOID_T00014296001</name>
</gene>
<proteinExistence type="inferred from homology"/>
<evidence type="ECO:0000256" key="4">
    <source>
        <dbReference type="ARBA" id="ARBA00013039"/>
    </source>
</evidence>
<dbReference type="PANTHER" id="PTHR45840:SF2">
    <property type="entry name" value="PROTEIN RHOMBOID-RELATED"/>
    <property type="match status" value="1"/>
</dbReference>
<keyword evidence="7 9" id="KW-0472">Membrane</keyword>
<keyword evidence="5 9" id="KW-0812">Transmembrane</keyword>
<protein>
    <recommendedName>
        <fullName evidence="4">rhomboid protease</fullName>
        <ecNumber evidence="4">3.4.21.105</ecNumber>
    </recommendedName>
</protein>